<feature type="domain" description="Protein kinase" evidence="2">
    <location>
        <begin position="49"/>
        <end position="310"/>
    </location>
</feature>
<reference evidence="3" key="1">
    <citation type="submission" date="2023-01" db="EMBL/GenBank/DDBJ databases">
        <title>Metagenome sequencing of chrysophaentin producing Chrysophaeum taylorii.</title>
        <authorList>
            <person name="Davison J."/>
            <person name="Bewley C."/>
        </authorList>
    </citation>
    <scope>NUCLEOTIDE SEQUENCE</scope>
    <source>
        <strain evidence="3">NIES-1699</strain>
    </source>
</reference>
<dbReference type="PANTHER" id="PTHR44329">
    <property type="entry name" value="SERINE/THREONINE-PROTEIN KINASE TNNI3K-RELATED"/>
    <property type="match status" value="1"/>
</dbReference>
<accession>A0AAD7U7G4</accession>
<proteinExistence type="predicted"/>
<evidence type="ECO:0000313" key="4">
    <source>
        <dbReference type="Proteomes" id="UP001230188"/>
    </source>
</evidence>
<sequence>MLSVGSEASSTEVPRDEEWFGQMTYRDARGMYRVAKDVVEVTNYCDISASRLLVAGFGTQGTVYKTGEFAVKVIQNTRCLRHIERFRQEAQILARLAHPNVCRLRGIGSAVLPSLVLDWVETDLSRVTPRSDRVAVELASALAHLHSGNAIGEGLVVIHRDVKPANVGITASGQVKLLDFGLAAVVVAAPKKGATWQLTGFVGSPTYMAPENARGARYGTPVDVYSFSLTLWELFASRGPPFKNFSLDDLDRYVVRRGQRPKLPLDWDPRLAAVVEASWAPTPTARPTASELVKVLVRLEENPGSMDPFHAPSSSSSSGSWRFSIKKKRRPPLNNNNR</sequence>
<dbReference type="GO" id="GO:0005524">
    <property type="term" value="F:ATP binding"/>
    <property type="evidence" value="ECO:0007669"/>
    <property type="project" value="InterPro"/>
</dbReference>
<name>A0AAD7U7G4_9STRA</name>
<gene>
    <name evidence="3" type="ORF">CTAYLR_005409</name>
</gene>
<dbReference type="InterPro" id="IPR051681">
    <property type="entry name" value="Ser/Thr_Kinases-Pseudokinases"/>
</dbReference>
<dbReference type="Gene3D" id="3.30.200.20">
    <property type="entry name" value="Phosphorylase Kinase, domain 1"/>
    <property type="match status" value="1"/>
</dbReference>
<evidence type="ECO:0000259" key="2">
    <source>
        <dbReference type="PROSITE" id="PS50011"/>
    </source>
</evidence>
<protein>
    <recommendedName>
        <fullName evidence="2">Protein kinase domain-containing protein</fullName>
    </recommendedName>
</protein>
<comment type="caution">
    <text evidence="3">The sequence shown here is derived from an EMBL/GenBank/DDBJ whole genome shotgun (WGS) entry which is preliminary data.</text>
</comment>
<dbReference type="InterPro" id="IPR000719">
    <property type="entry name" value="Prot_kinase_dom"/>
</dbReference>
<dbReference type="PROSITE" id="PS50011">
    <property type="entry name" value="PROTEIN_KINASE_DOM"/>
    <property type="match status" value="1"/>
</dbReference>
<organism evidence="3 4">
    <name type="scientific">Chrysophaeum taylorii</name>
    <dbReference type="NCBI Taxonomy" id="2483200"/>
    <lineage>
        <taxon>Eukaryota</taxon>
        <taxon>Sar</taxon>
        <taxon>Stramenopiles</taxon>
        <taxon>Ochrophyta</taxon>
        <taxon>Pelagophyceae</taxon>
        <taxon>Pelagomonadales</taxon>
        <taxon>Pelagomonadaceae</taxon>
        <taxon>Chrysophaeum</taxon>
    </lineage>
</organism>
<dbReference type="Proteomes" id="UP001230188">
    <property type="component" value="Unassembled WGS sequence"/>
</dbReference>
<feature type="region of interest" description="Disordered" evidence="1">
    <location>
        <begin position="304"/>
        <end position="338"/>
    </location>
</feature>
<evidence type="ECO:0000256" key="1">
    <source>
        <dbReference type="SAM" id="MobiDB-lite"/>
    </source>
</evidence>
<keyword evidence="4" id="KW-1185">Reference proteome</keyword>
<dbReference type="EMBL" id="JAQMWT010000551">
    <property type="protein sequence ID" value="KAJ8599636.1"/>
    <property type="molecule type" value="Genomic_DNA"/>
</dbReference>
<dbReference type="InterPro" id="IPR011009">
    <property type="entry name" value="Kinase-like_dom_sf"/>
</dbReference>
<dbReference type="GO" id="GO:0004674">
    <property type="term" value="F:protein serine/threonine kinase activity"/>
    <property type="evidence" value="ECO:0007669"/>
    <property type="project" value="TreeGrafter"/>
</dbReference>
<dbReference type="Gene3D" id="1.10.510.10">
    <property type="entry name" value="Transferase(Phosphotransferase) domain 1"/>
    <property type="match status" value="1"/>
</dbReference>
<dbReference type="AlphaFoldDB" id="A0AAD7U7G4"/>
<dbReference type="SMART" id="SM00220">
    <property type="entry name" value="S_TKc"/>
    <property type="match status" value="1"/>
</dbReference>
<dbReference type="SUPFAM" id="SSF56112">
    <property type="entry name" value="Protein kinase-like (PK-like)"/>
    <property type="match status" value="1"/>
</dbReference>
<dbReference type="Pfam" id="PF00069">
    <property type="entry name" value="Pkinase"/>
    <property type="match status" value="1"/>
</dbReference>
<evidence type="ECO:0000313" key="3">
    <source>
        <dbReference type="EMBL" id="KAJ8599636.1"/>
    </source>
</evidence>